<dbReference type="AlphaFoldDB" id="A0AAV2ICR2"/>
<protein>
    <submittedName>
        <fullName evidence="1">Uncharacterized protein</fullName>
    </submittedName>
</protein>
<dbReference type="SUPFAM" id="SSF48403">
    <property type="entry name" value="Ankyrin repeat"/>
    <property type="match status" value="1"/>
</dbReference>
<sequence>MSKISKLSVYVPNMSEAELLAELFDSIGEGKTEYVRLLLTYAKETVQLLKKKDPQGLTPLRKAITLSKPEIARILVYH</sequence>
<keyword evidence="2" id="KW-1185">Reference proteome</keyword>
<evidence type="ECO:0000313" key="1">
    <source>
        <dbReference type="EMBL" id="CAL1542367.1"/>
    </source>
</evidence>
<name>A0AAV2ICR2_LYMST</name>
<evidence type="ECO:0000313" key="2">
    <source>
        <dbReference type="Proteomes" id="UP001497497"/>
    </source>
</evidence>
<reference evidence="1 2" key="1">
    <citation type="submission" date="2024-04" db="EMBL/GenBank/DDBJ databases">
        <authorList>
            <consortium name="Genoscope - CEA"/>
            <person name="William W."/>
        </authorList>
    </citation>
    <scope>NUCLEOTIDE SEQUENCE [LARGE SCALE GENOMIC DNA]</scope>
</reference>
<gene>
    <name evidence="1" type="ORF">GSLYS_00015961001</name>
</gene>
<dbReference type="InterPro" id="IPR036770">
    <property type="entry name" value="Ankyrin_rpt-contain_sf"/>
</dbReference>
<accession>A0AAV2ICR2</accession>
<organism evidence="1 2">
    <name type="scientific">Lymnaea stagnalis</name>
    <name type="common">Great pond snail</name>
    <name type="synonym">Helix stagnalis</name>
    <dbReference type="NCBI Taxonomy" id="6523"/>
    <lineage>
        <taxon>Eukaryota</taxon>
        <taxon>Metazoa</taxon>
        <taxon>Spiralia</taxon>
        <taxon>Lophotrochozoa</taxon>
        <taxon>Mollusca</taxon>
        <taxon>Gastropoda</taxon>
        <taxon>Heterobranchia</taxon>
        <taxon>Euthyneura</taxon>
        <taxon>Panpulmonata</taxon>
        <taxon>Hygrophila</taxon>
        <taxon>Lymnaeoidea</taxon>
        <taxon>Lymnaeidae</taxon>
        <taxon>Lymnaea</taxon>
    </lineage>
</organism>
<proteinExistence type="predicted"/>
<comment type="caution">
    <text evidence="1">The sequence shown here is derived from an EMBL/GenBank/DDBJ whole genome shotgun (WGS) entry which is preliminary data.</text>
</comment>
<feature type="non-terminal residue" evidence="1">
    <location>
        <position position="78"/>
    </location>
</feature>
<dbReference type="EMBL" id="CAXITT010000482">
    <property type="protein sequence ID" value="CAL1542367.1"/>
    <property type="molecule type" value="Genomic_DNA"/>
</dbReference>
<dbReference type="Proteomes" id="UP001497497">
    <property type="component" value="Unassembled WGS sequence"/>
</dbReference>